<gene>
    <name evidence="1" type="ORF">Abiwalacus_09720</name>
</gene>
<reference evidence="1" key="1">
    <citation type="submission" date="2022-06" db="EMBL/GenBank/DDBJ databases">
        <title>Akkermansia biwalacus sp. nov., an anaerobic mucin-degrading bacterium isolated from human intestine.</title>
        <authorList>
            <person name="Kobayashi Y."/>
            <person name="Inoue S."/>
            <person name="Kawahara T."/>
            <person name="Kohda N."/>
        </authorList>
    </citation>
    <scope>NUCLEOTIDE SEQUENCE</scope>
    <source>
        <strain evidence="1">WON2089</strain>
    </source>
</reference>
<protein>
    <recommendedName>
        <fullName evidence="3">DUF2219 domain-containing protein</fullName>
    </recommendedName>
</protein>
<organism evidence="1 2">
    <name type="scientific">Akkermansia biwaensis</name>
    <dbReference type="NCBI Taxonomy" id="2946555"/>
    <lineage>
        <taxon>Bacteria</taxon>
        <taxon>Pseudomonadati</taxon>
        <taxon>Verrucomicrobiota</taxon>
        <taxon>Verrucomicrobiia</taxon>
        <taxon>Verrucomicrobiales</taxon>
        <taxon>Akkermansiaceae</taxon>
        <taxon>Akkermansia</taxon>
    </lineage>
</organism>
<dbReference type="Gene3D" id="2.40.128.140">
    <property type="entry name" value="Outer membrane protein"/>
    <property type="match status" value="1"/>
</dbReference>
<evidence type="ECO:0008006" key="3">
    <source>
        <dbReference type="Google" id="ProtNLM"/>
    </source>
</evidence>
<name>A0ABM7ZF61_9BACT</name>
<dbReference type="Proteomes" id="UP001062263">
    <property type="component" value="Chromosome"/>
</dbReference>
<dbReference type="InterPro" id="IPR037107">
    <property type="entry name" value="Put_OMP_sf"/>
</dbReference>
<dbReference type="InterPro" id="IPR018707">
    <property type="entry name" value="LpxR"/>
</dbReference>
<dbReference type="Pfam" id="PF09982">
    <property type="entry name" value="LpxR"/>
    <property type="match status" value="1"/>
</dbReference>
<sequence length="342" mass="37943">MAGASSLYAGTAPAAAPQEGSVISLHVENDMFVGDDDNYTSGVRIGWMSGTTAESRTFSGMLGTVLGGTNASDSWRRFMGMNGSSNLRQQWGLDLTQLMFTPERKLREPIYGEHPYVGNLTLGLISLVKNEDRANVLELQLGTTGSPSLAKGSQHLVHKMWGMEQWPGWNNQLPSEMTANLFFKRYYRLRGLERHYGSGLETDALAYWHADAGTVKVQAGGGMTFRFGYNLGNTSPENSIRGATSAAPPFVYNRTSVSNWGYYGYLHASARAVAHDLYLDGTVFHSSPDYVNKYPVVAEWGYGFGVTYKRTEFLFGLHYITKEYTRQESLQCVGVLQLRHTF</sequence>
<evidence type="ECO:0000313" key="1">
    <source>
        <dbReference type="EMBL" id="BDL43398.1"/>
    </source>
</evidence>
<dbReference type="EMBL" id="AP025943">
    <property type="protein sequence ID" value="BDL43398.1"/>
    <property type="molecule type" value="Genomic_DNA"/>
</dbReference>
<accession>A0ABM7ZF61</accession>
<proteinExistence type="predicted"/>
<evidence type="ECO:0000313" key="2">
    <source>
        <dbReference type="Proteomes" id="UP001062263"/>
    </source>
</evidence>
<keyword evidence="2" id="KW-1185">Reference proteome</keyword>